<dbReference type="GO" id="GO:0009451">
    <property type="term" value="P:RNA modification"/>
    <property type="evidence" value="ECO:0000318"/>
    <property type="project" value="GO_Central"/>
</dbReference>
<feature type="repeat" description="PPR" evidence="3">
    <location>
        <begin position="107"/>
        <end position="144"/>
    </location>
</feature>
<dbReference type="GO" id="GO:0003723">
    <property type="term" value="F:RNA binding"/>
    <property type="evidence" value="ECO:0000318"/>
    <property type="project" value="GO_Central"/>
</dbReference>
<dbReference type="NCBIfam" id="TIGR00756">
    <property type="entry name" value="PPR"/>
    <property type="match status" value="2"/>
</dbReference>
<feature type="repeat" description="PPR" evidence="3">
    <location>
        <begin position="421"/>
        <end position="455"/>
    </location>
</feature>
<sequence length="857" mass="95811">MSQFHKLNPFKSPIPSIITKSSTSNPVHSSIINEPGSLNPLTNLTTLLSFCAKTKNLRLGQTIHASILINGFLNKTSSFLNSLINMYSKCNQIQTSRFLFDNSSIKDNVSWNSIISAYAKLGTKTSYGEVFQLVYRMHRFGYAFSDYTLSSVLNACCFCVDDNCFYGRLIHGFGIKLGLDFNVVVATALLDMYAKSGCLRDAVRVFEGFDLKSKNDFMYNAMIAGFLRGGLCCENAREAVRVFNEMRRMGVKCSKFTFSSVVKACVGNGDFEVGRQIHGQVLKNSLEGDEFVASSLVDLYSFFGEIDDGLRCFEMTPKLDVVSWTSAIAGCVKNGKFENGLSLFYRFLADGRKLDEFIVSSVMGACADMAAARTGEQIQGYALKFGVADFTVVKNTQICMYAKSGDIDSARNTFQETEKPDVVSWSVMICSYAQHGFAKESLRLFELMTVSGIVPNQITLLGVLTACSHGGLVDEGLGYYETMKKDYGMAANVKHSACIVDLLGRAGRLEEAQRFIYDSGFEDDPVLWRALLGACKVHKDTEMGKRIADKVIELEPHEAASYVLLYNLYNDVGKKKHALEVRKLMQDRGVKKEPGISWIEVGNTVHTFLVDDRSHPISELIYSRLGELLAKIKEISFDNEKLAFYISETEQSGTVRMSHHSEKLAVTFGIISLPISAPVRVMKNLRVCSDCHTTMKLISKVEKREIILRDAIRFHHFKDGVCSCKDYCVDNEYFGTTVGVLPCSWTFEPITLMKNRTKVLKMLITNTRDLLFGDLTEHFQLTKFKELTIPPHYGKFENSSSLSYVSLMASQTLLSSPSLTHAALIVLQIAKEFIFTSILPLSSPSLRFNSPRRREEI</sequence>
<dbReference type="GO" id="GO:0008270">
    <property type="term" value="F:zinc ion binding"/>
    <property type="evidence" value="ECO:0007669"/>
    <property type="project" value="InterPro"/>
</dbReference>
<name>A0A072U8G6_MEDTR</name>
<dbReference type="AlphaFoldDB" id="A0A072U8G6"/>
<evidence type="ECO:0000313" key="6">
    <source>
        <dbReference type="EnsemblPlants" id="KEH25383"/>
    </source>
</evidence>
<keyword evidence="2" id="KW-0677">Repeat</keyword>
<feature type="repeat" description="PPR" evidence="3">
    <location>
        <begin position="215"/>
        <end position="253"/>
    </location>
</feature>
<dbReference type="FunFam" id="1.25.40.10:FF:000776">
    <property type="entry name" value="Pentatricopeptide repeat-containing protein At3g13880"/>
    <property type="match status" value="1"/>
</dbReference>
<dbReference type="PANTHER" id="PTHR47926:SF381">
    <property type="entry name" value="DYW DOMAIN-CONTAINING PROTEIN"/>
    <property type="match status" value="1"/>
</dbReference>
<dbReference type="InterPro" id="IPR046960">
    <property type="entry name" value="PPR_At4g14850-like_plant"/>
</dbReference>
<dbReference type="PROSITE" id="PS51375">
    <property type="entry name" value="PPR"/>
    <property type="match status" value="4"/>
</dbReference>
<proteinExistence type="inferred from homology"/>
<evidence type="ECO:0000256" key="3">
    <source>
        <dbReference type="PROSITE-ProRule" id="PRU00708"/>
    </source>
</evidence>
<dbReference type="EMBL" id="CM001222">
    <property type="protein sequence ID" value="KEH25383.1"/>
    <property type="molecule type" value="Genomic_DNA"/>
</dbReference>
<dbReference type="FunFam" id="1.25.40.10:FF:000285">
    <property type="entry name" value="Pentatricopeptide repeat-containing protein, chloroplastic"/>
    <property type="match status" value="1"/>
</dbReference>
<dbReference type="PANTHER" id="PTHR47926">
    <property type="entry name" value="PENTATRICOPEPTIDE REPEAT-CONTAINING PROTEIN"/>
    <property type="match status" value="1"/>
</dbReference>
<reference evidence="5 7" key="2">
    <citation type="journal article" date="2014" name="BMC Genomics">
        <title>An improved genome release (version Mt4.0) for the model legume Medicago truncatula.</title>
        <authorList>
            <person name="Tang H."/>
            <person name="Krishnakumar V."/>
            <person name="Bidwell S."/>
            <person name="Rosen B."/>
            <person name="Chan A."/>
            <person name="Zhou S."/>
            <person name="Gentzbittel L."/>
            <person name="Childs K.L."/>
            <person name="Yandell M."/>
            <person name="Gundlach H."/>
            <person name="Mayer K.F."/>
            <person name="Schwartz D.C."/>
            <person name="Town C.D."/>
        </authorList>
    </citation>
    <scope>GENOME REANNOTATION</scope>
    <source>
        <strain evidence="5">A17</strain>
        <strain evidence="6 7">cv. Jemalong A17</strain>
    </source>
</reference>
<reference evidence="5 7" key="1">
    <citation type="journal article" date="2011" name="Nature">
        <title>The Medicago genome provides insight into the evolution of rhizobial symbioses.</title>
        <authorList>
            <person name="Young N.D."/>
            <person name="Debelle F."/>
            <person name="Oldroyd G.E."/>
            <person name="Geurts R."/>
            <person name="Cannon S.B."/>
            <person name="Udvardi M.K."/>
            <person name="Benedito V.A."/>
            <person name="Mayer K.F."/>
            <person name="Gouzy J."/>
            <person name="Schoof H."/>
            <person name="Van de Peer Y."/>
            <person name="Proost S."/>
            <person name="Cook D.R."/>
            <person name="Meyers B.C."/>
            <person name="Spannagl M."/>
            <person name="Cheung F."/>
            <person name="De Mita S."/>
            <person name="Krishnakumar V."/>
            <person name="Gundlach H."/>
            <person name="Zhou S."/>
            <person name="Mudge J."/>
            <person name="Bharti A.K."/>
            <person name="Murray J.D."/>
            <person name="Naoumkina M.A."/>
            <person name="Rosen B."/>
            <person name="Silverstein K.A."/>
            <person name="Tang H."/>
            <person name="Rombauts S."/>
            <person name="Zhao P.X."/>
            <person name="Zhou P."/>
            <person name="Barbe V."/>
            <person name="Bardou P."/>
            <person name="Bechner M."/>
            <person name="Bellec A."/>
            <person name="Berger A."/>
            <person name="Berges H."/>
            <person name="Bidwell S."/>
            <person name="Bisseling T."/>
            <person name="Choisne N."/>
            <person name="Couloux A."/>
            <person name="Denny R."/>
            <person name="Deshpande S."/>
            <person name="Dai X."/>
            <person name="Doyle J.J."/>
            <person name="Dudez A.M."/>
            <person name="Farmer A.D."/>
            <person name="Fouteau S."/>
            <person name="Franken C."/>
            <person name="Gibelin C."/>
            <person name="Gish J."/>
            <person name="Goldstein S."/>
            <person name="Gonzalez A.J."/>
            <person name="Green P.J."/>
            <person name="Hallab A."/>
            <person name="Hartog M."/>
            <person name="Hua A."/>
            <person name="Humphray S.J."/>
            <person name="Jeong D.H."/>
            <person name="Jing Y."/>
            <person name="Jocker A."/>
            <person name="Kenton S.M."/>
            <person name="Kim D.J."/>
            <person name="Klee K."/>
            <person name="Lai H."/>
            <person name="Lang C."/>
            <person name="Lin S."/>
            <person name="Macmil S.L."/>
            <person name="Magdelenat G."/>
            <person name="Matthews L."/>
            <person name="McCorrison J."/>
            <person name="Monaghan E.L."/>
            <person name="Mun J.H."/>
            <person name="Najar F.Z."/>
            <person name="Nicholson C."/>
            <person name="Noirot C."/>
            <person name="O'Bleness M."/>
            <person name="Paule C.R."/>
            <person name="Poulain J."/>
            <person name="Prion F."/>
            <person name="Qin B."/>
            <person name="Qu C."/>
            <person name="Retzel E.F."/>
            <person name="Riddle C."/>
            <person name="Sallet E."/>
            <person name="Samain S."/>
            <person name="Samson N."/>
            <person name="Sanders I."/>
            <person name="Saurat O."/>
            <person name="Scarpelli C."/>
            <person name="Schiex T."/>
            <person name="Segurens B."/>
            <person name="Severin A.J."/>
            <person name="Sherrier D.J."/>
            <person name="Shi R."/>
            <person name="Sims S."/>
            <person name="Singer S.R."/>
            <person name="Sinharoy S."/>
            <person name="Sterck L."/>
            <person name="Viollet A."/>
            <person name="Wang B.B."/>
            <person name="Wang K."/>
            <person name="Wang M."/>
            <person name="Wang X."/>
            <person name="Warfsmann J."/>
            <person name="Weissenbach J."/>
            <person name="White D.D."/>
            <person name="White J.D."/>
            <person name="Wiley G.B."/>
            <person name="Wincker P."/>
            <person name="Xing Y."/>
            <person name="Yang L."/>
            <person name="Yao Z."/>
            <person name="Ying F."/>
            <person name="Zhai J."/>
            <person name="Zhou L."/>
            <person name="Zuber A."/>
            <person name="Denarie J."/>
            <person name="Dixon R.A."/>
            <person name="May G.D."/>
            <person name="Schwartz D.C."/>
            <person name="Rogers J."/>
            <person name="Quetier F."/>
            <person name="Town C.D."/>
            <person name="Roe B.A."/>
        </authorList>
    </citation>
    <scope>NUCLEOTIDE SEQUENCE [LARGE SCALE GENOMIC DNA]</scope>
    <source>
        <strain evidence="5">A17</strain>
        <strain evidence="6 7">cv. Jemalong A17</strain>
    </source>
</reference>
<evidence type="ECO:0000259" key="4">
    <source>
        <dbReference type="Pfam" id="PF14432"/>
    </source>
</evidence>
<dbReference type="Proteomes" id="UP000002051">
    <property type="component" value="Chromosome 6"/>
</dbReference>
<comment type="similarity">
    <text evidence="1">Belongs to the PPR family. PCMP-H subfamily.</text>
</comment>
<protein>
    <submittedName>
        <fullName evidence="5">Pentatricopeptide (PPR) repeat protein</fullName>
    </submittedName>
</protein>
<dbReference type="InterPro" id="IPR046848">
    <property type="entry name" value="E_motif"/>
</dbReference>
<keyword evidence="7" id="KW-1185">Reference proteome</keyword>
<dbReference type="EnsemblPlants" id="KEH25383">
    <property type="protein sequence ID" value="KEH25383"/>
    <property type="gene ID" value="MTR_6g022140"/>
</dbReference>
<evidence type="ECO:0000256" key="1">
    <source>
        <dbReference type="ARBA" id="ARBA00006643"/>
    </source>
</evidence>
<dbReference type="InterPro" id="IPR011990">
    <property type="entry name" value="TPR-like_helical_dom_sf"/>
</dbReference>
<reference evidence="6" key="3">
    <citation type="submission" date="2015-04" db="UniProtKB">
        <authorList>
            <consortium name="EnsemblPlants"/>
        </authorList>
    </citation>
    <scope>IDENTIFICATION</scope>
    <source>
        <strain evidence="6">cv. Jemalong A17</strain>
    </source>
</reference>
<dbReference type="Gene3D" id="1.25.40.10">
    <property type="entry name" value="Tetratricopeptide repeat domain"/>
    <property type="match status" value="4"/>
</dbReference>
<evidence type="ECO:0000313" key="5">
    <source>
        <dbReference type="EMBL" id="KEH25383.1"/>
    </source>
</evidence>
<dbReference type="Pfam" id="PF20431">
    <property type="entry name" value="E_motif"/>
    <property type="match status" value="1"/>
</dbReference>
<dbReference type="Pfam" id="PF14432">
    <property type="entry name" value="DYW_deaminase"/>
    <property type="match status" value="1"/>
</dbReference>
<accession>A0A072U8G6</accession>
<dbReference type="ExpressionAtlas" id="A0A072U8G6">
    <property type="expression patterns" value="differential"/>
</dbReference>
<dbReference type="Pfam" id="PF01535">
    <property type="entry name" value="PPR"/>
    <property type="match status" value="4"/>
</dbReference>
<feature type="domain" description="DYW" evidence="4">
    <location>
        <begin position="648"/>
        <end position="727"/>
    </location>
</feature>
<gene>
    <name evidence="5" type="ordered locus">MTR_6g022140</name>
</gene>
<dbReference type="InterPro" id="IPR032867">
    <property type="entry name" value="DYW_dom"/>
</dbReference>
<evidence type="ECO:0000313" key="7">
    <source>
        <dbReference type="Proteomes" id="UP000002051"/>
    </source>
</evidence>
<dbReference type="InterPro" id="IPR002885">
    <property type="entry name" value="PPR_rpt"/>
</dbReference>
<dbReference type="Pfam" id="PF13041">
    <property type="entry name" value="PPR_2"/>
    <property type="match status" value="1"/>
</dbReference>
<feature type="repeat" description="PPR" evidence="3">
    <location>
        <begin position="320"/>
        <end position="354"/>
    </location>
</feature>
<evidence type="ECO:0000256" key="2">
    <source>
        <dbReference type="ARBA" id="ARBA00022737"/>
    </source>
</evidence>
<organism evidence="5 7">
    <name type="scientific">Medicago truncatula</name>
    <name type="common">Barrel medic</name>
    <name type="synonym">Medicago tribuloides</name>
    <dbReference type="NCBI Taxonomy" id="3880"/>
    <lineage>
        <taxon>Eukaryota</taxon>
        <taxon>Viridiplantae</taxon>
        <taxon>Streptophyta</taxon>
        <taxon>Embryophyta</taxon>
        <taxon>Tracheophyta</taxon>
        <taxon>Spermatophyta</taxon>
        <taxon>Magnoliopsida</taxon>
        <taxon>eudicotyledons</taxon>
        <taxon>Gunneridae</taxon>
        <taxon>Pentapetalae</taxon>
        <taxon>rosids</taxon>
        <taxon>fabids</taxon>
        <taxon>Fabales</taxon>
        <taxon>Fabaceae</taxon>
        <taxon>Papilionoideae</taxon>
        <taxon>50 kb inversion clade</taxon>
        <taxon>NPAAA clade</taxon>
        <taxon>Hologalegina</taxon>
        <taxon>IRL clade</taxon>
        <taxon>Trifolieae</taxon>
        <taxon>Medicago</taxon>
    </lineage>
</organism>
<dbReference type="STRING" id="3880.A0A072U8G6"/>